<dbReference type="PROSITE" id="PS50109">
    <property type="entry name" value="HIS_KIN"/>
    <property type="match status" value="1"/>
</dbReference>
<keyword evidence="8" id="KW-0472">Membrane</keyword>
<evidence type="ECO:0000313" key="12">
    <source>
        <dbReference type="EMBL" id="PSF39479.1"/>
    </source>
</evidence>
<evidence type="ECO:0000313" key="13">
    <source>
        <dbReference type="Proteomes" id="UP000239001"/>
    </source>
</evidence>
<evidence type="ECO:0000259" key="9">
    <source>
        <dbReference type="PROSITE" id="PS50109"/>
    </source>
</evidence>
<comment type="catalytic activity">
    <reaction evidence="1">
        <text>ATP + protein L-histidine = ADP + protein N-phospho-L-histidine.</text>
        <dbReference type="EC" id="2.7.13.3"/>
    </reaction>
</comment>
<dbReference type="NCBIfam" id="TIGR00229">
    <property type="entry name" value="sensory_box"/>
    <property type="match status" value="1"/>
</dbReference>
<feature type="transmembrane region" description="Helical" evidence="8">
    <location>
        <begin position="65"/>
        <end position="84"/>
    </location>
</feature>
<dbReference type="SMART" id="SM00387">
    <property type="entry name" value="HATPase_c"/>
    <property type="match status" value="1"/>
</dbReference>
<dbReference type="InterPro" id="IPR004358">
    <property type="entry name" value="Sig_transdc_His_kin-like_C"/>
</dbReference>
<dbReference type="Gene3D" id="2.10.70.100">
    <property type="match status" value="1"/>
</dbReference>
<gene>
    <name evidence="12" type="ORF">C7H19_01445</name>
</gene>
<dbReference type="Pfam" id="PF08447">
    <property type="entry name" value="PAS_3"/>
    <property type="match status" value="2"/>
</dbReference>
<name>A0A2T1M3R4_9CHRO</name>
<dbReference type="PANTHER" id="PTHR43304:SF1">
    <property type="entry name" value="PAC DOMAIN-CONTAINING PROTEIN"/>
    <property type="match status" value="1"/>
</dbReference>
<keyword evidence="3" id="KW-0597">Phosphoprotein</keyword>
<dbReference type="SMART" id="SM00388">
    <property type="entry name" value="HisKA"/>
    <property type="match status" value="1"/>
</dbReference>
<keyword evidence="8" id="KW-1133">Transmembrane helix</keyword>
<reference evidence="12 13" key="1">
    <citation type="submission" date="2018-03" db="EMBL/GenBank/DDBJ databases">
        <title>The ancient ancestry and fast evolution of plastids.</title>
        <authorList>
            <person name="Moore K.R."/>
            <person name="Magnabosco C."/>
            <person name="Momper L."/>
            <person name="Gold D.A."/>
            <person name="Bosak T."/>
            <person name="Fournier G.P."/>
        </authorList>
    </citation>
    <scope>NUCLEOTIDE SEQUENCE [LARGE SCALE GENOMIC DNA]</scope>
    <source>
        <strain evidence="12 13">CCALA 016</strain>
    </source>
</reference>
<dbReference type="AlphaFoldDB" id="A0A2T1M3R4"/>
<feature type="domain" description="PAC" evidence="11">
    <location>
        <begin position="351"/>
        <end position="405"/>
    </location>
</feature>
<comment type="caution">
    <text evidence="12">The sequence shown here is derived from an EMBL/GenBank/DDBJ whole genome shotgun (WGS) entry which is preliminary data.</text>
</comment>
<feature type="domain" description="PAS" evidence="10">
    <location>
        <begin position="277"/>
        <end position="347"/>
    </location>
</feature>
<sequence>MSVFGLSVFFLGQYIPHGHCYLWQTGLVSLHVTSDAMTALAYYSIPAMLIYFVRQRQDVPFSKLFWLFSLFIAACGTSHVMEVWTLWYPVYWLSGAIKAITALVSVYTALELYPLIPQALALPSPEQVNKINQEIQEALKAQIESETDKERLALSLAAAKTAAWDWNLKTNKVYWTPEHEIIFGYEPGIPHRTYEDWANRVHPKDIHRLEAIIKNAILKHHEVFRCQYRIVLPDMSLRWIDAVGRFLFDAKGNTVRMVGTLNDITEKKLADEALKEGEERFRATFEQAAVGIAHVGLTGQWLRVNQKICDIVGYTREELLGMTFQDVTYPEDLETDLNYANQLLAGRISNYSMEKRYIRKDGSLIWVNLTVSFIYDTNFKAQPKCFISVIEDINQRKQAEEELKSLNNILLQTTDLLRKRNQELDQFAYIVSHDLKAPLRAIANLSEWIEDDLDGQLPEENQQQMKLLRQRVYRMEDMINGMLIYSRAGRVEVALEPIYIKDLIEEVIDSLAPPKTFKIKVPSINPQLITKPLLLSQVLANLISNAIKHHESPNGLIEISIQELENAFLFAVSDDGPGIAPENHDKVFGIFQTLKPRDNTENTGIGLSIVKKIIESEGGSISLESDIGQGATFRFTWLKHVINSPSIKEKKI</sequence>
<dbReference type="PRINTS" id="PR00344">
    <property type="entry name" value="BCTRLSENSOR"/>
</dbReference>
<dbReference type="CDD" id="cd00130">
    <property type="entry name" value="PAS"/>
    <property type="match status" value="2"/>
</dbReference>
<dbReference type="InterPro" id="IPR000700">
    <property type="entry name" value="PAS-assoc_C"/>
</dbReference>
<dbReference type="InterPro" id="IPR003661">
    <property type="entry name" value="HisK_dim/P_dom"/>
</dbReference>
<reference evidence="12 13" key="2">
    <citation type="submission" date="2018-03" db="EMBL/GenBank/DDBJ databases">
        <authorList>
            <person name="Keele B.F."/>
        </authorList>
    </citation>
    <scope>NUCLEOTIDE SEQUENCE [LARGE SCALE GENOMIC DNA]</scope>
    <source>
        <strain evidence="12 13">CCALA 016</strain>
    </source>
</reference>
<dbReference type="InterPro" id="IPR058544">
    <property type="entry name" value="ETR1_N"/>
</dbReference>
<dbReference type="PROSITE" id="PS50113">
    <property type="entry name" value="PAC"/>
    <property type="match status" value="2"/>
</dbReference>
<dbReference type="EMBL" id="PXOH01000001">
    <property type="protein sequence ID" value="PSF39479.1"/>
    <property type="molecule type" value="Genomic_DNA"/>
</dbReference>
<keyword evidence="4" id="KW-0808">Transferase</keyword>
<dbReference type="PROSITE" id="PS50112">
    <property type="entry name" value="PAS"/>
    <property type="match status" value="1"/>
</dbReference>
<dbReference type="InterPro" id="IPR001610">
    <property type="entry name" value="PAC"/>
</dbReference>
<feature type="coiled-coil region" evidence="7">
    <location>
        <begin position="389"/>
        <end position="416"/>
    </location>
</feature>
<dbReference type="SUPFAM" id="SSF47384">
    <property type="entry name" value="Homodimeric domain of signal transducing histidine kinase"/>
    <property type="match status" value="1"/>
</dbReference>
<evidence type="ECO:0000256" key="4">
    <source>
        <dbReference type="ARBA" id="ARBA00022679"/>
    </source>
</evidence>
<dbReference type="SMART" id="SM00091">
    <property type="entry name" value="PAS"/>
    <property type="match status" value="2"/>
</dbReference>
<dbReference type="Pfam" id="PF25487">
    <property type="entry name" value="ETR1_N"/>
    <property type="match status" value="1"/>
</dbReference>
<feature type="transmembrane region" description="Helical" evidence="8">
    <location>
        <begin position="36"/>
        <end position="53"/>
    </location>
</feature>
<dbReference type="Gene3D" id="3.30.565.10">
    <property type="entry name" value="Histidine kinase-like ATPase, C-terminal domain"/>
    <property type="match status" value="1"/>
</dbReference>
<dbReference type="PANTHER" id="PTHR43304">
    <property type="entry name" value="PHYTOCHROME-LIKE PROTEIN CPH1"/>
    <property type="match status" value="1"/>
</dbReference>
<dbReference type="InterPro" id="IPR013655">
    <property type="entry name" value="PAS_fold_3"/>
</dbReference>
<dbReference type="SUPFAM" id="SSF55785">
    <property type="entry name" value="PYP-like sensor domain (PAS domain)"/>
    <property type="match status" value="2"/>
</dbReference>
<keyword evidence="6" id="KW-0902">Two-component regulatory system</keyword>
<dbReference type="OrthoDB" id="9808408at2"/>
<dbReference type="SUPFAM" id="SSF55874">
    <property type="entry name" value="ATPase domain of HSP90 chaperone/DNA topoisomerase II/histidine kinase"/>
    <property type="match status" value="1"/>
</dbReference>
<dbReference type="SMART" id="SM00086">
    <property type="entry name" value="PAC"/>
    <property type="match status" value="2"/>
</dbReference>
<dbReference type="InterPro" id="IPR036097">
    <property type="entry name" value="HisK_dim/P_sf"/>
</dbReference>
<dbReference type="InterPro" id="IPR035965">
    <property type="entry name" value="PAS-like_dom_sf"/>
</dbReference>
<dbReference type="InterPro" id="IPR052162">
    <property type="entry name" value="Sensor_kinase/Photoreceptor"/>
</dbReference>
<organism evidence="12 13">
    <name type="scientific">Aphanothece hegewaldii CCALA 016</name>
    <dbReference type="NCBI Taxonomy" id="2107694"/>
    <lineage>
        <taxon>Bacteria</taxon>
        <taxon>Bacillati</taxon>
        <taxon>Cyanobacteriota</taxon>
        <taxon>Cyanophyceae</taxon>
        <taxon>Oscillatoriophycideae</taxon>
        <taxon>Chroococcales</taxon>
        <taxon>Aphanothecaceae</taxon>
        <taxon>Aphanothece</taxon>
    </lineage>
</organism>
<dbReference type="Proteomes" id="UP000239001">
    <property type="component" value="Unassembled WGS sequence"/>
</dbReference>
<evidence type="ECO:0000256" key="8">
    <source>
        <dbReference type="SAM" id="Phobius"/>
    </source>
</evidence>
<evidence type="ECO:0000256" key="1">
    <source>
        <dbReference type="ARBA" id="ARBA00000085"/>
    </source>
</evidence>
<dbReference type="InterPro" id="IPR036890">
    <property type="entry name" value="HATPase_C_sf"/>
</dbReference>
<evidence type="ECO:0000256" key="2">
    <source>
        <dbReference type="ARBA" id="ARBA00012438"/>
    </source>
</evidence>
<evidence type="ECO:0000256" key="5">
    <source>
        <dbReference type="ARBA" id="ARBA00022777"/>
    </source>
</evidence>
<dbReference type="CDD" id="cd00082">
    <property type="entry name" value="HisKA"/>
    <property type="match status" value="1"/>
</dbReference>
<dbReference type="Gene3D" id="3.30.450.20">
    <property type="entry name" value="PAS domain"/>
    <property type="match status" value="2"/>
</dbReference>
<evidence type="ECO:0000259" key="10">
    <source>
        <dbReference type="PROSITE" id="PS50112"/>
    </source>
</evidence>
<dbReference type="GO" id="GO:0000155">
    <property type="term" value="F:phosphorelay sensor kinase activity"/>
    <property type="evidence" value="ECO:0007669"/>
    <property type="project" value="InterPro"/>
</dbReference>
<protein>
    <recommendedName>
        <fullName evidence="2">histidine kinase</fullName>
        <ecNumber evidence="2">2.7.13.3</ecNumber>
    </recommendedName>
</protein>
<dbReference type="EC" id="2.7.13.3" evidence="2"/>
<dbReference type="RefSeq" id="WP_106455099.1">
    <property type="nucleotide sequence ID" value="NZ_PXOH01000001.1"/>
</dbReference>
<dbReference type="InterPro" id="IPR003594">
    <property type="entry name" value="HATPase_dom"/>
</dbReference>
<dbReference type="InterPro" id="IPR000014">
    <property type="entry name" value="PAS"/>
</dbReference>
<proteinExistence type="predicted"/>
<evidence type="ECO:0000259" key="11">
    <source>
        <dbReference type="PROSITE" id="PS50113"/>
    </source>
</evidence>
<evidence type="ECO:0000256" key="6">
    <source>
        <dbReference type="ARBA" id="ARBA00023012"/>
    </source>
</evidence>
<keyword evidence="5 12" id="KW-0418">Kinase</keyword>
<accession>A0A2T1M3R4</accession>
<keyword evidence="8" id="KW-0812">Transmembrane</keyword>
<feature type="domain" description="PAC" evidence="11">
    <location>
        <begin position="224"/>
        <end position="276"/>
    </location>
</feature>
<dbReference type="Gene3D" id="1.10.287.130">
    <property type="match status" value="1"/>
</dbReference>
<dbReference type="Pfam" id="PF02518">
    <property type="entry name" value="HATPase_c"/>
    <property type="match status" value="1"/>
</dbReference>
<evidence type="ECO:0000256" key="7">
    <source>
        <dbReference type="SAM" id="Coils"/>
    </source>
</evidence>
<keyword evidence="13" id="KW-1185">Reference proteome</keyword>
<keyword evidence="7" id="KW-0175">Coiled coil</keyword>
<feature type="domain" description="Histidine kinase" evidence="9">
    <location>
        <begin position="430"/>
        <end position="636"/>
    </location>
</feature>
<evidence type="ECO:0000256" key="3">
    <source>
        <dbReference type="ARBA" id="ARBA00022553"/>
    </source>
</evidence>
<dbReference type="Pfam" id="PF00512">
    <property type="entry name" value="HisKA"/>
    <property type="match status" value="1"/>
</dbReference>
<dbReference type="InterPro" id="IPR005467">
    <property type="entry name" value="His_kinase_dom"/>
</dbReference>